<feature type="region of interest" description="Disordered" evidence="13">
    <location>
        <begin position="299"/>
        <end position="330"/>
    </location>
</feature>
<dbReference type="GO" id="GO:0008419">
    <property type="term" value="F:RNA lariat debranching enzyme activity"/>
    <property type="evidence" value="ECO:0007669"/>
    <property type="project" value="TreeGrafter"/>
</dbReference>
<keyword evidence="9" id="KW-0862">Zinc</keyword>
<evidence type="ECO:0000256" key="12">
    <source>
        <dbReference type="ARBA" id="ARBA00023242"/>
    </source>
</evidence>
<evidence type="ECO:0000256" key="10">
    <source>
        <dbReference type="ARBA" id="ARBA00023004"/>
    </source>
</evidence>
<evidence type="ECO:0000313" key="15">
    <source>
        <dbReference type="EMBL" id="KAF2120946.1"/>
    </source>
</evidence>
<reference evidence="15" key="1">
    <citation type="journal article" date="2020" name="Stud. Mycol.">
        <title>101 Dothideomycetes genomes: a test case for predicting lifestyles and emergence of pathogens.</title>
        <authorList>
            <person name="Haridas S."/>
            <person name="Albert R."/>
            <person name="Binder M."/>
            <person name="Bloem J."/>
            <person name="Labutti K."/>
            <person name="Salamov A."/>
            <person name="Andreopoulos B."/>
            <person name="Baker S."/>
            <person name="Barry K."/>
            <person name="Bills G."/>
            <person name="Bluhm B."/>
            <person name="Cannon C."/>
            <person name="Castanera R."/>
            <person name="Culley D."/>
            <person name="Daum C."/>
            <person name="Ezra D."/>
            <person name="Gonzalez J."/>
            <person name="Henrissat B."/>
            <person name="Kuo A."/>
            <person name="Liang C."/>
            <person name="Lipzen A."/>
            <person name="Lutzoni F."/>
            <person name="Magnuson J."/>
            <person name="Mondo S."/>
            <person name="Nolan M."/>
            <person name="Ohm R."/>
            <person name="Pangilinan J."/>
            <person name="Park H.-J."/>
            <person name="Ramirez L."/>
            <person name="Alfaro M."/>
            <person name="Sun H."/>
            <person name="Tritt A."/>
            <person name="Yoshinaga Y."/>
            <person name="Zwiers L.-H."/>
            <person name="Turgeon B."/>
            <person name="Goodwin S."/>
            <person name="Spatafora J."/>
            <person name="Crous P."/>
            <person name="Grigoriev I."/>
        </authorList>
    </citation>
    <scope>NUCLEOTIDE SEQUENCE</scope>
    <source>
        <strain evidence="15">CBS 627.86</strain>
    </source>
</reference>
<evidence type="ECO:0000256" key="7">
    <source>
        <dbReference type="ARBA" id="ARBA00022723"/>
    </source>
</evidence>
<evidence type="ECO:0000256" key="5">
    <source>
        <dbReference type="ARBA" id="ARBA00006045"/>
    </source>
</evidence>
<protein>
    <submittedName>
        <fullName evidence="15">Lariat debranching enzyme</fullName>
    </submittedName>
</protein>
<dbReference type="InterPro" id="IPR004843">
    <property type="entry name" value="Calcineurin-like_PHP"/>
</dbReference>
<evidence type="ECO:0000313" key="16">
    <source>
        <dbReference type="Proteomes" id="UP000799770"/>
    </source>
</evidence>
<keyword evidence="10" id="KW-0408">Iron</keyword>
<evidence type="ECO:0000256" key="9">
    <source>
        <dbReference type="ARBA" id="ARBA00022833"/>
    </source>
</evidence>
<keyword evidence="8" id="KW-0378">Hydrolase</keyword>
<dbReference type="SUPFAM" id="SSF56300">
    <property type="entry name" value="Metallo-dependent phosphatases"/>
    <property type="match status" value="1"/>
</dbReference>
<feature type="region of interest" description="Disordered" evidence="13">
    <location>
        <begin position="501"/>
        <end position="556"/>
    </location>
</feature>
<feature type="region of interest" description="Disordered" evidence="13">
    <location>
        <begin position="250"/>
        <end position="270"/>
    </location>
</feature>
<dbReference type="GO" id="GO:0046872">
    <property type="term" value="F:metal ion binding"/>
    <property type="evidence" value="ECO:0007669"/>
    <property type="project" value="UniProtKB-KW"/>
</dbReference>
<evidence type="ECO:0000256" key="11">
    <source>
        <dbReference type="ARBA" id="ARBA00023211"/>
    </source>
</evidence>
<evidence type="ECO:0000256" key="1">
    <source>
        <dbReference type="ARBA" id="ARBA00001936"/>
    </source>
</evidence>
<dbReference type="PANTHER" id="PTHR12849">
    <property type="entry name" value="RNA LARIAT DEBRANCHING ENZYME"/>
    <property type="match status" value="1"/>
</dbReference>
<gene>
    <name evidence="15" type="ORF">BDV96DRAFT_641591</name>
</gene>
<comment type="similarity">
    <text evidence="5">Belongs to the lariat debranching enzyme family.</text>
</comment>
<dbReference type="AlphaFoldDB" id="A0A6A5ZP02"/>
<evidence type="ECO:0000256" key="3">
    <source>
        <dbReference type="ARBA" id="ARBA00001954"/>
    </source>
</evidence>
<accession>A0A6A5ZP02</accession>
<dbReference type="PANTHER" id="PTHR12849:SF0">
    <property type="entry name" value="LARIAT DEBRANCHING ENZYME"/>
    <property type="match status" value="1"/>
</dbReference>
<feature type="compositionally biased region" description="Polar residues" evidence="13">
    <location>
        <begin position="253"/>
        <end position="269"/>
    </location>
</feature>
<evidence type="ECO:0000256" key="2">
    <source>
        <dbReference type="ARBA" id="ARBA00001947"/>
    </source>
</evidence>
<evidence type="ECO:0000256" key="8">
    <source>
        <dbReference type="ARBA" id="ARBA00022801"/>
    </source>
</evidence>
<name>A0A6A5ZP02_9PLEO</name>
<dbReference type="GO" id="GO:0005634">
    <property type="term" value="C:nucleus"/>
    <property type="evidence" value="ECO:0007669"/>
    <property type="project" value="UniProtKB-SubCell"/>
</dbReference>
<dbReference type="SMART" id="SM01124">
    <property type="entry name" value="DBR1"/>
    <property type="match status" value="1"/>
</dbReference>
<dbReference type="InterPro" id="IPR041816">
    <property type="entry name" value="Dbr1_N"/>
</dbReference>
<organism evidence="15 16">
    <name type="scientific">Lophiotrema nucula</name>
    <dbReference type="NCBI Taxonomy" id="690887"/>
    <lineage>
        <taxon>Eukaryota</taxon>
        <taxon>Fungi</taxon>
        <taxon>Dikarya</taxon>
        <taxon>Ascomycota</taxon>
        <taxon>Pezizomycotina</taxon>
        <taxon>Dothideomycetes</taxon>
        <taxon>Pleosporomycetidae</taxon>
        <taxon>Pleosporales</taxon>
        <taxon>Lophiotremataceae</taxon>
        <taxon>Lophiotrema</taxon>
    </lineage>
</organism>
<comment type="cofactor">
    <cofactor evidence="3">
        <name>Fe(2+)</name>
        <dbReference type="ChEBI" id="CHEBI:29033"/>
    </cofactor>
</comment>
<evidence type="ECO:0000256" key="6">
    <source>
        <dbReference type="ARBA" id="ARBA00022664"/>
    </source>
</evidence>
<dbReference type="Pfam" id="PF00149">
    <property type="entry name" value="Metallophos"/>
    <property type="match status" value="1"/>
</dbReference>
<dbReference type="Proteomes" id="UP000799770">
    <property type="component" value="Unassembled WGS sequence"/>
</dbReference>
<dbReference type="InterPro" id="IPR029052">
    <property type="entry name" value="Metallo-depent_PP-like"/>
</dbReference>
<sequence>MASPSLLTKGGIRIAVEGCGHGTLHAIYASVQKSAEMKGWDGVDLLIIGGDFQAVRNALDLKAVAMPEKYRDMADFHEYYSGARKAPYLTTFIGGNHEASNYLWELFYGGWVAPNIYYMGAANVIRLGPLRIAGMSGIWKGYNFRKPHYERLPYNDSDVRSIYHVREWDVRKLLQIRSQIDISISHDWPRSMEWKGNSGQLFRFKPHFEQEAKDGTLGNPAATTVLERLRPTHWFSAHMHAKFAAVWEHEDAPTSSATPGEPSTTTTIARNDGVIDLDMDDVAPIPAPKNDAEIDLDLDEDQPEESAEPKANGTTDAIVQNGGESEEVSQDVRALLPESFARPEKIVPQILEFPSEITNKTTRFLALDKCLPNRHFLQLLEVAPHAPTDAQRPLQLEYDKEWLAITRVFADELQLGDPDAQVPADKGDAIYRPLVEKEMDWVEQHIVKTGKMTIPQDFAQTAPLYDPVMGIHVPGEPQEYSNPHTQGFCDLLQIPNPFHASEEERQERLQHGARPSDQVGRGRGGFRGGNRGRGRGRGGRGRGHRGHQGGHSRGRW</sequence>
<dbReference type="CDD" id="cd00844">
    <property type="entry name" value="MPP_Dbr1_N"/>
    <property type="match status" value="1"/>
</dbReference>
<feature type="compositionally biased region" description="Basic and acidic residues" evidence="13">
    <location>
        <begin position="501"/>
        <end position="510"/>
    </location>
</feature>
<dbReference type="GO" id="GO:0000398">
    <property type="term" value="P:mRNA splicing, via spliceosome"/>
    <property type="evidence" value="ECO:0007669"/>
    <property type="project" value="TreeGrafter"/>
</dbReference>
<comment type="subcellular location">
    <subcellularLocation>
        <location evidence="4">Nucleus</location>
    </subcellularLocation>
</comment>
<dbReference type="Pfam" id="PF05011">
    <property type="entry name" value="DBR1"/>
    <property type="match status" value="1"/>
</dbReference>
<comment type="cofactor">
    <cofactor evidence="1">
        <name>Mn(2+)</name>
        <dbReference type="ChEBI" id="CHEBI:29035"/>
    </cofactor>
</comment>
<dbReference type="InterPro" id="IPR007708">
    <property type="entry name" value="DBR1_C"/>
</dbReference>
<feature type="domain" description="Lariat debranching enzyme C-terminal" evidence="14">
    <location>
        <begin position="353"/>
        <end position="498"/>
    </location>
</feature>
<keyword evidence="6" id="KW-0507">mRNA processing</keyword>
<keyword evidence="12" id="KW-0539">Nucleus</keyword>
<keyword evidence="11" id="KW-0464">Manganese</keyword>
<feature type="compositionally biased region" description="Basic residues" evidence="13">
    <location>
        <begin position="530"/>
        <end position="556"/>
    </location>
</feature>
<dbReference type="OrthoDB" id="407609at2759"/>
<evidence type="ECO:0000256" key="4">
    <source>
        <dbReference type="ARBA" id="ARBA00004123"/>
    </source>
</evidence>
<evidence type="ECO:0000256" key="13">
    <source>
        <dbReference type="SAM" id="MobiDB-lite"/>
    </source>
</evidence>
<evidence type="ECO:0000259" key="14">
    <source>
        <dbReference type="SMART" id="SM01124"/>
    </source>
</evidence>
<dbReference type="EMBL" id="ML977313">
    <property type="protein sequence ID" value="KAF2120946.1"/>
    <property type="molecule type" value="Genomic_DNA"/>
</dbReference>
<keyword evidence="7" id="KW-0479">Metal-binding</keyword>
<keyword evidence="16" id="KW-1185">Reference proteome</keyword>
<proteinExistence type="inferred from homology"/>
<comment type="cofactor">
    <cofactor evidence="2">
        <name>Zn(2+)</name>
        <dbReference type="ChEBI" id="CHEBI:29105"/>
    </cofactor>
</comment>